<protein>
    <recommendedName>
        <fullName evidence="3">Polysaccharide deacetylase</fullName>
    </recommendedName>
</protein>
<dbReference type="Proteomes" id="UP000282741">
    <property type="component" value="Chromosome"/>
</dbReference>
<proteinExistence type="predicted"/>
<dbReference type="AlphaFoldDB" id="A0AAN1RV68"/>
<name>A0AAN1RV68_9BORD</name>
<dbReference type="Gene3D" id="3.20.20.370">
    <property type="entry name" value="Glycoside hydrolase/deacetylase"/>
    <property type="match status" value="1"/>
</dbReference>
<reference evidence="2" key="1">
    <citation type="submission" date="2017-10" db="EMBL/GenBank/DDBJ databases">
        <title>Whole genome sequencing of various Bordetella species.</title>
        <authorList>
            <person name="Weigand M.R."/>
            <person name="Loparev V."/>
            <person name="Peng Y."/>
            <person name="Bowden K.E."/>
            <person name="Tondella M.L."/>
            <person name="Williams M.M."/>
        </authorList>
    </citation>
    <scope>NUCLEOTIDE SEQUENCE [LARGE SCALE GENOMIC DNA]</scope>
    <source>
        <strain evidence="2">H720</strain>
    </source>
</reference>
<organism evidence="1 2">
    <name type="scientific">Bordetella hinzii</name>
    <dbReference type="NCBI Taxonomy" id="103855"/>
    <lineage>
        <taxon>Bacteria</taxon>
        <taxon>Pseudomonadati</taxon>
        <taxon>Pseudomonadota</taxon>
        <taxon>Betaproteobacteria</taxon>
        <taxon>Burkholderiales</taxon>
        <taxon>Alcaligenaceae</taxon>
        <taxon>Bordetella</taxon>
    </lineage>
</organism>
<evidence type="ECO:0000313" key="1">
    <source>
        <dbReference type="EMBL" id="AZW16629.1"/>
    </source>
</evidence>
<evidence type="ECO:0008006" key="3">
    <source>
        <dbReference type="Google" id="ProtNLM"/>
    </source>
</evidence>
<dbReference type="RefSeq" id="WP_032979224.1">
    <property type="nucleotide sequence ID" value="NZ_CP012077.1"/>
</dbReference>
<evidence type="ECO:0000313" key="2">
    <source>
        <dbReference type="Proteomes" id="UP000282741"/>
    </source>
</evidence>
<gene>
    <name evidence="1" type="ORF">CS347_07550</name>
</gene>
<dbReference type="InterPro" id="IPR054492">
    <property type="entry name" value="WbmS-like"/>
</dbReference>
<sequence length="241" mass="27604">MICLTYDTDYMTPEGMRQFFDTVPFPGQGTFFLWKPFPATAWHGHEIQPHPYVADLTRFGSDLQAFSASLELPHAPQGVRTHSCVYSHMVGIELYKQGYRYASMTSPLYELGLRPYRHPWGIWEMPIYYMDNMDFCTPGNWPELAHKPFSTEIFERALDNEGLYVFDFHPLHIALNTTSYEAYQDVKAAIGRGEDPFSLRMPGRGVATYFNELCEAMDKRGVKSVTLSQALDHHLQGKQGA</sequence>
<accession>A0AAN1RV68</accession>
<dbReference type="Pfam" id="PF22537">
    <property type="entry name" value="WbmS-like"/>
    <property type="match status" value="1"/>
</dbReference>
<dbReference type="GeneID" id="92996173"/>
<dbReference type="EMBL" id="CP024172">
    <property type="protein sequence ID" value="AZW16629.1"/>
    <property type="molecule type" value="Genomic_DNA"/>
</dbReference>